<sequence length="77" mass="8069">MAVGIAMVATALGTSTMPERRPSQGQEERRRNGALAMLKSTDLMSMAESLSAMLPPDQSIISTRNNSPSVTSATAGM</sequence>
<evidence type="ECO:0000313" key="3">
    <source>
        <dbReference type="Proteomes" id="UP000775213"/>
    </source>
</evidence>
<proteinExistence type="predicted"/>
<keyword evidence="3" id="KW-1185">Reference proteome</keyword>
<protein>
    <submittedName>
        <fullName evidence="2">Uncharacterized protein</fullName>
    </submittedName>
</protein>
<organism evidence="2 3">
    <name type="scientific">Dendrobium chrysotoxum</name>
    <name type="common">Orchid</name>
    <dbReference type="NCBI Taxonomy" id="161865"/>
    <lineage>
        <taxon>Eukaryota</taxon>
        <taxon>Viridiplantae</taxon>
        <taxon>Streptophyta</taxon>
        <taxon>Embryophyta</taxon>
        <taxon>Tracheophyta</taxon>
        <taxon>Spermatophyta</taxon>
        <taxon>Magnoliopsida</taxon>
        <taxon>Liliopsida</taxon>
        <taxon>Asparagales</taxon>
        <taxon>Orchidaceae</taxon>
        <taxon>Epidendroideae</taxon>
        <taxon>Malaxideae</taxon>
        <taxon>Dendrobiinae</taxon>
        <taxon>Dendrobium</taxon>
    </lineage>
</organism>
<dbReference type="AlphaFoldDB" id="A0AAV7GD36"/>
<accession>A0AAV7GD36</accession>
<reference evidence="2 3" key="1">
    <citation type="journal article" date="2021" name="Hortic Res">
        <title>Chromosome-scale assembly of the Dendrobium chrysotoxum genome enhances the understanding of orchid evolution.</title>
        <authorList>
            <person name="Zhang Y."/>
            <person name="Zhang G.Q."/>
            <person name="Zhang D."/>
            <person name="Liu X.D."/>
            <person name="Xu X.Y."/>
            <person name="Sun W.H."/>
            <person name="Yu X."/>
            <person name="Zhu X."/>
            <person name="Wang Z.W."/>
            <person name="Zhao X."/>
            <person name="Zhong W.Y."/>
            <person name="Chen H."/>
            <person name="Yin W.L."/>
            <person name="Huang T."/>
            <person name="Niu S.C."/>
            <person name="Liu Z.J."/>
        </authorList>
    </citation>
    <scope>NUCLEOTIDE SEQUENCE [LARGE SCALE GENOMIC DNA]</scope>
    <source>
        <strain evidence="2">Lindl</strain>
    </source>
</reference>
<feature type="region of interest" description="Disordered" evidence="1">
    <location>
        <begin position="58"/>
        <end position="77"/>
    </location>
</feature>
<dbReference type="EMBL" id="JAGFBR010000015">
    <property type="protein sequence ID" value="KAH0454135.1"/>
    <property type="molecule type" value="Genomic_DNA"/>
</dbReference>
<feature type="compositionally biased region" description="Basic and acidic residues" evidence="1">
    <location>
        <begin position="18"/>
        <end position="31"/>
    </location>
</feature>
<comment type="caution">
    <text evidence="2">The sequence shown here is derived from an EMBL/GenBank/DDBJ whole genome shotgun (WGS) entry which is preliminary data.</text>
</comment>
<evidence type="ECO:0000256" key="1">
    <source>
        <dbReference type="SAM" id="MobiDB-lite"/>
    </source>
</evidence>
<gene>
    <name evidence="2" type="ORF">IEQ34_016059</name>
</gene>
<dbReference type="Proteomes" id="UP000775213">
    <property type="component" value="Unassembled WGS sequence"/>
</dbReference>
<evidence type="ECO:0000313" key="2">
    <source>
        <dbReference type="EMBL" id="KAH0454135.1"/>
    </source>
</evidence>
<feature type="region of interest" description="Disordered" evidence="1">
    <location>
        <begin position="1"/>
        <end position="31"/>
    </location>
</feature>
<name>A0AAV7GD36_DENCH</name>
<feature type="compositionally biased region" description="Polar residues" evidence="1">
    <location>
        <begin position="59"/>
        <end position="77"/>
    </location>
</feature>